<keyword evidence="5 8" id="KW-0408">Iron</keyword>
<evidence type="ECO:0000313" key="9">
    <source>
        <dbReference type="EMBL" id="MEQ7845733.1"/>
    </source>
</evidence>
<dbReference type="Proteomes" id="UP001482520">
    <property type="component" value="Unassembled WGS sequence"/>
</dbReference>
<name>A0ABV1NTB2_9ACTN</name>
<reference evidence="9 10" key="1">
    <citation type="submission" date="2024-02" db="EMBL/GenBank/DDBJ databases">
        <title>Full genome sequence of Nocardioides kribbensis.</title>
        <authorList>
            <person name="Poletto B.L."/>
            <person name="Silva G."/>
            <person name="Galante D."/>
            <person name="Campos K.R."/>
            <person name="Santos M.B.N."/>
            <person name="Sacchi C.T."/>
        </authorList>
    </citation>
    <scope>NUCLEOTIDE SEQUENCE [LARGE SCALE GENOMIC DNA]</scope>
    <source>
        <strain evidence="9 10">O4R</strain>
    </source>
</reference>
<keyword evidence="3 8" id="KW-0479">Metal-binding</keyword>
<dbReference type="Pfam" id="PF13370">
    <property type="entry name" value="Fer4_13"/>
    <property type="match status" value="1"/>
</dbReference>
<evidence type="ECO:0000256" key="3">
    <source>
        <dbReference type="ARBA" id="ARBA00022723"/>
    </source>
</evidence>
<evidence type="ECO:0000313" key="10">
    <source>
        <dbReference type="Proteomes" id="UP001482520"/>
    </source>
</evidence>
<comment type="cofactor">
    <cofactor evidence="1">
        <name>[3Fe-4S] cluster</name>
        <dbReference type="ChEBI" id="CHEBI:21137"/>
    </cofactor>
</comment>
<dbReference type="Gene3D" id="3.30.70.20">
    <property type="match status" value="1"/>
</dbReference>
<gene>
    <name evidence="9" type="ORF">V6R90_00480</name>
</gene>
<dbReference type="InterPro" id="IPR001080">
    <property type="entry name" value="3Fe4S_ferredoxin"/>
</dbReference>
<dbReference type="PANTHER" id="PTHR36923:SF3">
    <property type="entry name" value="FERREDOXIN"/>
    <property type="match status" value="1"/>
</dbReference>
<dbReference type="RefSeq" id="WP_349803430.1">
    <property type="nucleotide sequence ID" value="NZ_JBEGDP010000001.1"/>
</dbReference>
<accession>A0ABV1NTB2</accession>
<dbReference type="InterPro" id="IPR051269">
    <property type="entry name" value="Fe-S_cluster_ET"/>
</dbReference>
<protein>
    <recommendedName>
        <fullName evidence="8">Ferredoxin</fullName>
    </recommendedName>
</protein>
<keyword evidence="2 8" id="KW-0813">Transport</keyword>
<evidence type="ECO:0000256" key="4">
    <source>
        <dbReference type="ARBA" id="ARBA00022982"/>
    </source>
</evidence>
<evidence type="ECO:0000256" key="7">
    <source>
        <dbReference type="ARBA" id="ARBA00023291"/>
    </source>
</evidence>
<organism evidence="9 10">
    <name type="scientific">Nocardioides kribbensis</name>
    <dbReference type="NCBI Taxonomy" id="305517"/>
    <lineage>
        <taxon>Bacteria</taxon>
        <taxon>Bacillati</taxon>
        <taxon>Actinomycetota</taxon>
        <taxon>Actinomycetes</taxon>
        <taxon>Propionibacteriales</taxon>
        <taxon>Nocardioidaceae</taxon>
        <taxon>Nocardioides</taxon>
    </lineage>
</organism>
<evidence type="ECO:0000256" key="2">
    <source>
        <dbReference type="ARBA" id="ARBA00022448"/>
    </source>
</evidence>
<dbReference type="PRINTS" id="PR00352">
    <property type="entry name" value="3FE4SFRDOXIN"/>
</dbReference>
<dbReference type="EMBL" id="JBEGDP010000001">
    <property type="protein sequence ID" value="MEQ7845733.1"/>
    <property type="molecule type" value="Genomic_DNA"/>
</dbReference>
<evidence type="ECO:0000256" key="6">
    <source>
        <dbReference type="ARBA" id="ARBA00023014"/>
    </source>
</evidence>
<sequence length="63" mass="6843">MRVRVDFEKCQSNGLCVLSAPEVFDLDADGYLHYEPDPDASSADAVRDAAQACPTRAISIDEP</sequence>
<evidence type="ECO:0000256" key="1">
    <source>
        <dbReference type="ARBA" id="ARBA00001927"/>
    </source>
</evidence>
<dbReference type="SUPFAM" id="SSF54862">
    <property type="entry name" value="4Fe-4S ferredoxins"/>
    <property type="match status" value="1"/>
</dbReference>
<keyword evidence="4 8" id="KW-0249">Electron transport</keyword>
<comment type="function">
    <text evidence="8">Ferredoxins are iron-sulfur proteins that transfer electrons in a wide variety of metabolic reactions.</text>
</comment>
<evidence type="ECO:0000256" key="8">
    <source>
        <dbReference type="RuleBase" id="RU368020"/>
    </source>
</evidence>
<evidence type="ECO:0000256" key="5">
    <source>
        <dbReference type="ARBA" id="ARBA00023004"/>
    </source>
</evidence>
<comment type="caution">
    <text evidence="9">The sequence shown here is derived from an EMBL/GenBank/DDBJ whole genome shotgun (WGS) entry which is preliminary data.</text>
</comment>
<keyword evidence="7" id="KW-0003">3Fe-4S</keyword>
<dbReference type="PANTHER" id="PTHR36923">
    <property type="entry name" value="FERREDOXIN"/>
    <property type="match status" value="1"/>
</dbReference>
<proteinExistence type="predicted"/>
<keyword evidence="10" id="KW-1185">Reference proteome</keyword>
<keyword evidence="6 8" id="KW-0411">Iron-sulfur</keyword>